<feature type="domain" description="ATPase AAA-type core" evidence="2">
    <location>
        <begin position="238"/>
        <end position="285"/>
    </location>
</feature>
<dbReference type="KEGG" id="ahk:NCTC10172_00482"/>
<accession>A0A449BJ25</accession>
<dbReference type="InterPro" id="IPR003959">
    <property type="entry name" value="ATPase_AAA_core"/>
</dbReference>
<dbReference type="CDD" id="cd01026">
    <property type="entry name" value="TOPRIM_OLD"/>
    <property type="match status" value="1"/>
</dbReference>
<dbReference type="SUPFAM" id="SSF52540">
    <property type="entry name" value="P-loop containing nucleoside triphosphate hydrolases"/>
    <property type="match status" value="1"/>
</dbReference>
<keyword evidence="5" id="KW-1185">Reference proteome</keyword>
<dbReference type="GO" id="GO:0016887">
    <property type="term" value="F:ATP hydrolysis activity"/>
    <property type="evidence" value="ECO:0007669"/>
    <property type="project" value="InterPro"/>
</dbReference>
<dbReference type="STRING" id="1408416.GCA_000702765_00007"/>
<dbReference type="PANTHER" id="PTHR43581">
    <property type="entry name" value="ATP/GTP PHOSPHATASE"/>
    <property type="match status" value="1"/>
</dbReference>
<evidence type="ECO:0000259" key="2">
    <source>
        <dbReference type="Pfam" id="PF13304"/>
    </source>
</evidence>
<evidence type="ECO:0000313" key="5">
    <source>
        <dbReference type="Proteomes" id="UP000290909"/>
    </source>
</evidence>
<evidence type="ECO:0000259" key="3">
    <source>
        <dbReference type="Pfam" id="PF20469"/>
    </source>
</evidence>
<dbReference type="Proteomes" id="UP000290909">
    <property type="component" value="Chromosome"/>
</dbReference>
<dbReference type="Gene3D" id="3.40.50.300">
    <property type="entry name" value="P-loop containing nucleotide triphosphate hydrolases"/>
    <property type="match status" value="1"/>
</dbReference>
<dbReference type="InterPro" id="IPR051396">
    <property type="entry name" value="Bact_Antivir_Def_Nuclease"/>
</dbReference>
<dbReference type="EMBL" id="LR215050">
    <property type="protein sequence ID" value="VEU82471.1"/>
    <property type="molecule type" value="Genomic_DNA"/>
</dbReference>
<organism evidence="4 5">
    <name type="scientific">Acholeplasma hippikon</name>
    <dbReference type="NCBI Taxonomy" id="264636"/>
    <lineage>
        <taxon>Bacteria</taxon>
        <taxon>Bacillati</taxon>
        <taxon>Mycoplasmatota</taxon>
        <taxon>Mollicutes</taxon>
        <taxon>Acholeplasmatales</taxon>
        <taxon>Acholeplasmataceae</taxon>
        <taxon>Acholeplasma</taxon>
    </lineage>
</organism>
<gene>
    <name evidence="4" type="ORF">NCTC10172_00482</name>
</gene>
<sequence length="481" mass="55611">MIEEIEFQNFRNLNGKYSLNQKLNVIFGKNNSGKTNLLEGIRLAFSLITNEYFKVRKSDFYNSDDSNPIIIKVKLSSNDIPSLNYFDSEGKKCGFILIVRKTQTGKYIKVIKLYNDADVDYEILREEEKIPNIYMIPLVRIDDLYSDWLSVGISKFIESEDKYSALMVESKERIKSSMISKVDLFKKFCEKFNQNFDIELTEPKITDEKVYIVNGDKEHNYSIGSGYKSIANIILNTMDEKHNIILIDEIENHLHPALLRNLLREIKQFNDNVQIIATTHSPIVINELMNEELIDISGAKLTNLSDLNKRKISKFLHPGRCEIIFGDNIVLVEGITEELLLKNYIMQRQKNWTIVNVAGIMFEPYIELAVLLNKKVIVISDTDILLSGQLTPTERYKNLEKYCNDRNIKLISTYNTLESDLYREGLIPNEVCCLLEESSHNEIFVAKNGKKTVIAEKLIDSDVDLSNWHIIQEIENEFNSN</sequence>
<evidence type="ECO:0000313" key="4">
    <source>
        <dbReference type="EMBL" id="VEU82471.1"/>
    </source>
</evidence>
<dbReference type="Pfam" id="PF20469">
    <property type="entry name" value="OLD-like_TOPRIM"/>
    <property type="match status" value="1"/>
</dbReference>
<dbReference type="InterPro" id="IPR041685">
    <property type="entry name" value="AAA_GajA/Old/RecF-like"/>
</dbReference>
<feature type="domain" description="Endonuclease GajA/Old nuclease/RecF-like AAA" evidence="1">
    <location>
        <begin position="1"/>
        <end position="117"/>
    </location>
</feature>
<dbReference type="Pfam" id="PF13304">
    <property type="entry name" value="AAA_21"/>
    <property type="match status" value="1"/>
</dbReference>
<dbReference type="InterPro" id="IPR034139">
    <property type="entry name" value="TOPRIM_OLD"/>
</dbReference>
<dbReference type="PANTHER" id="PTHR43581:SF4">
    <property type="entry name" value="ATP_GTP PHOSPHATASE"/>
    <property type="match status" value="1"/>
</dbReference>
<reference evidence="4 5" key="1">
    <citation type="submission" date="2019-01" db="EMBL/GenBank/DDBJ databases">
        <authorList>
            <consortium name="Pathogen Informatics"/>
        </authorList>
    </citation>
    <scope>NUCLEOTIDE SEQUENCE [LARGE SCALE GENOMIC DNA]</scope>
    <source>
        <strain evidence="4 5">NCTC10172</strain>
    </source>
</reference>
<dbReference type="GO" id="GO:0005524">
    <property type="term" value="F:ATP binding"/>
    <property type="evidence" value="ECO:0007669"/>
    <property type="project" value="InterPro"/>
</dbReference>
<dbReference type="Pfam" id="PF13175">
    <property type="entry name" value="AAA_15"/>
    <property type="match status" value="1"/>
</dbReference>
<dbReference type="AlphaFoldDB" id="A0A449BJ25"/>
<dbReference type="RefSeq" id="WP_035368026.1">
    <property type="nucleotide sequence ID" value="NZ_LR215050.1"/>
</dbReference>
<name>A0A449BJ25_9MOLU</name>
<feature type="domain" description="OLD protein-like TOPRIM" evidence="3">
    <location>
        <begin position="324"/>
        <end position="383"/>
    </location>
</feature>
<protein>
    <submittedName>
        <fullName evidence="4">Recombination protein F</fullName>
    </submittedName>
</protein>
<proteinExistence type="predicted"/>
<dbReference type="InterPro" id="IPR027417">
    <property type="entry name" value="P-loop_NTPase"/>
</dbReference>
<evidence type="ECO:0000259" key="1">
    <source>
        <dbReference type="Pfam" id="PF13175"/>
    </source>
</evidence>